<organism evidence="2 3">
    <name type="scientific">Fusarium sarcochroum</name>
    <dbReference type="NCBI Taxonomy" id="1208366"/>
    <lineage>
        <taxon>Eukaryota</taxon>
        <taxon>Fungi</taxon>
        <taxon>Dikarya</taxon>
        <taxon>Ascomycota</taxon>
        <taxon>Pezizomycotina</taxon>
        <taxon>Sordariomycetes</taxon>
        <taxon>Hypocreomycetidae</taxon>
        <taxon>Hypocreales</taxon>
        <taxon>Nectriaceae</taxon>
        <taxon>Fusarium</taxon>
        <taxon>Fusarium lateritium species complex</taxon>
    </lineage>
</organism>
<accession>A0A8H4TMR4</accession>
<sequence length="601" mass="66899">MALQANEIRLLRLDYGSPEEHTHLKLSFERVFLTNPDLPPFVALSYAWGDLTKTSPLCVSKEDIPATSNLHQVIQTLSASRFDQLLWVDALCINQEDQHERASQVTLMGDIYSRATYVLAFLSPESVPFDLGLDFIERAASDPGLHFDPSLSPHTTVLGLNIADKVVQDSLIGFFAAPWWTRLWTVQEFLLAQEVRFQCGQRLINAKVVQHSCKTWIAHEKGCCWAAGRARKGNIHGFIDNPSEANGGLTLFAAIVRMKHLIDISGIGKFNTTDFLTAISLFRTRHCSNPHDRIFGLMGLRLPGSDIKNALPVDYSMPVNFLYRDLAMTLIEKSQTLDVLSHVLHGPGLRNRTEDLPSWTPDWGATMGDDYHLQFVERTDKMLNLDKAGDMTPEWRLDSSGCVITRGLQIAKIEATAPGYPTGAPGSTLKGKPLIDKWRQLAGLPIGPEVSAYEDTVQDKREQAFQKTICGGIVRNFGSHSFPEAYQRWTEWFSHAELESLPARSKEATRGFNGCVRMATLGRSVIRTEDGHMGIGPESARMGDLVFFLPGGKVPFVLRKVGLSPASTITYEFVGDVMFDEVVVGEITNSQVLHFEDIVII</sequence>
<comment type="caution">
    <text evidence="2">The sequence shown here is derived from an EMBL/GenBank/DDBJ whole genome shotgun (WGS) entry which is preliminary data.</text>
</comment>
<dbReference type="EMBL" id="JABEXW010000626">
    <property type="protein sequence ID" value="KAF4960743.1"/>
    <property type="molecule type" value="Genomic_DNA"/>
</dbReference>
<evidence type="ECO:0000259" key="1">
    <source>
        <dbReference type="Pfam" id="PF06985"/>
    </source>
</evidence>
<dbReference type="PANTHER" id="PTHR24148:SF73">
    <property type="entry name" value="HET DOMAIN PROTEIN (AFU_ORTHOLOGUE AFUA_8G01020)"/>
    <property type="match status" value="1"/>
</dbReference>
<dbReference type="InterPro" id="IPR010730">
    <property type="entry name" value="HET"/>
</dbReference>
<dbReference type="AlphaFoldDB" id="A0A8H4TMR4"/>
<dbReference type="Pfam" id="PF06985">
    <property type="entry name" value="HET"/>
    <property type="match status" value="1"/>
</dbReference>
<gene>
    <name evidence="2" type="ORF">FSARC_10372</name>
</gene>
<feature type="domain" description="Heterokaryon incompatibility" evidence="1">
    <location>
        <begin position="41"/>
        <end position="188"/>
    </location>
</feature>
<evidence type="ECO:0000313" key="3">
    <source>
        <dbReference type="Proteomes" id="UP000622797"/>
    </source>
</evidence>
<dbReference type="Pfam" id="PF26639">
    <property type="entry name" value="Het-6_barrel"/>
    <property type="match status" value="1"/>
</dbReference>
<dbReference type="PANTHER" id="PTHR24148">
    <property type="entry name" value="ANKYRIN REPEAT DOMAIN-CONTAINING PROTEIN 39 HOMOLOG-RELATED"/>
    <property type="match status" value="1"/>
</dbReference>
<dbReference type="Proteomes" id="UP000622797">
    <property type="component" value="Unassembled WGS sequence"/>
</dbReference>
<evidence type="ECO:0000313" key="2">
    <source>
        <dbReference type="EMBL" id="KAF4960743.1"/>
    </source>
</evidence>
<protein>
    <recommendedName>
        <fullName evidence="1">Heterokaryon incompatibility domain-containing protein</fullName>
    </recommendedName>
</protein>
<reference evidence="2" key="2">
    <citation type="submission" date="2020-05" db="EMBL/GenBank/DDBJ databases">
        <authorList>
            <person name="Kim H.-S."/>
            <person name="Proctor R.H."/>
            <person name="Brown D.W."/>
        </authorList>
    </citation>
    <scope>NUCLEOTIDE SEQUENCE</scope>
    <source>
        <strain evidence="2">NRRL 20472</strain>
    </source>
</reference>
<dbReference type="InterPro" id="IPR052895">
    <property type="entry name" value="HetReg/Transcr_Mod"/>
</dbReference>
<name>A0A8H4TMR4_9HYPO</name>
<reference evidence="2" key="1">
    <citation type="journal article" date="2020" name="BMC Genomics">
        <title>Correction to: Identification and distribution of gene clusters required for synthesis of sphingolipid metabolism inhibitors in diverse species of the filamentous fungus Fusarium.</title>
        <authorList>
            <person name="Kim H.S."/>
            <person name="Lohmar J.M."/>
            <person name="Busman M."/>
            <person name="Brown D.W."/>
            <person name="Naumann T.A."/>
            <person name="Divon H.H."/>
            <person name="Lysoe E."/>
            <person name="Uhlig S."/>
            <person name="Proctor R.H."/>
        </authorList>
    </citation>
    <scope>NUCLEOTIDE SEQUENCE</scope>
    <source>
        <strain evidence="2">NRRL 20472</strain>
    </source>
</reference>
<dbReference type="OrthoDB" id="2157530at2759"/>
<keyword evidence="3" id="KW-1185">Reference proteome</keyword>
<proteinExistence type="predicted"/>